<proteinExistence type="predicted"/>
<dbReference type="InterPro" id="IPR051886">
    <property type="entry name" value="Seed_Dev/Stress_Resp_Reg"/>
</dbReference>
<dbReference type="Proteomes" id="UP000195402">
    <property type="component" value="Unassembled WGS sequence"/>
</dbReference>
<dbReference type="InterPro" id="IPR025422">
    <property type="entry name" value="TGA_domain"/>
</dbReference>
<feature type="transmembrane region" description="Helical" evidence="2">
    <location>
        <begin position="84"/>
        <end position="104"/>
    </location>
</feature>
<feature type="coiled-coil region" evidence="1">
    <location>
        <begin position="123"/>
        <end position="150"/>
    </location>
</feature>
<dbReference type="OrthoDB" id="781635at2759"/>
<evidence type="ECO:0000256" key="1">
    <source>
        <dbReference type="SAM" id="Coils"/>
    </source>
</evidence>
<feature type="domain" description="DOG1" evidence="3">
    <location>
        <begin position="22"/>
        <end position="250"/>
    </location>
</feature>
<gene>
    <name evidence="4" type="ORF">BVC80_1787g2</name>
</gene>
<accession>A0A200QU10</accession>
<keyword evidence="1" id="KW-0175">Coiled coil</keyword>
<comment type="caution">
    <text evidence="4">The sequence shown here is derived from an EMBL/GenBank/DDBJ whole genome shotgun (WGS) entry which is preliminary data.</text>
</comment>
<dbReference type="GO" id="GO:0006351">
    <property type="term" value="P:DNA-templated transcription"/>
    <property type="evidence" value="ECO:0007669"/>
    <property type="project" value="InterPro"/>
</dbReference>
<keyword evidence="5" id="KW-1185">Reference proteome</keyword>
<dbReference type="EMBL" id="MVGT01001064">
    <property type="protein sequence ID" value="OVA13935.1"/>
    <property type="molecule type" value="Genomic_DNA"/>
</dbReference>
<dbReference type="PROSITE" id="PS51806">
    <property type="entry name" value="DOG1"/>
    <property type="match status" value="1"/>
</dbReference>
<evidence type="ECO:0000259" key="3">
    <source>
        <dbReference type="PROSITE" id="PS51806"/>
    </source>
</evidence>
<keyword evidence="2" id="KW-1133">Transmembrane helix</keyword>
<sequence length="255" mass="30033">MSQKSIRINNNNNNNSSSNWNSASFRIFFEGWLVRQEHYLDELISAKSNIYEKNENDLKDLIERVLSHYQQYYEAKSLLAKEDVYILFSPIWFSSFELAFLWIAGFKPGLAIRIVLNSVDDLSEEQLQRMERLRLEIRVEENELEGDMARVQESLAEPPLSEMARRSGRKLVEVERRSQMMVDESSSKEEAIEMLKSSMKILVERADFLRLKITMKVVEILNPVQTVKLLVAAAQIQLRIRKWGFQRDAERRRNR</sequence>
<protein>
    <submittedName>
        <fullName evidence="4">Transcription factor TGA like domain</fullName>
    </submittedName>
</protein>
<organism evidence="4 5">
    <name type="scientific">Macleaya cordata</name>
    <name type="common">Five-seeded plume-poppy</name>
    <name type="synonym">Bocconia cordata</name>
    <dbReference type="NCBI Taxonomy" id="56857"/>
    <lineage>
        <taxon>Eukaryota</taxon>
        <taxon>Viridiplantae</taxon>
        <taxon>Streptophyta</taxon>
        <taxon>Embryophyta</taxon>
        <taxon>Tracheophyta</taxon>
        <taxon>Spermatophyta</taxon>
        <taxon>Magnoliopsida</taxon>
        <taxon>Ranunculales</taxon>
        <taxon>Papaveraceae</taxon>
        <taxon>Papaveroideae</taxon>
        <taxon>Macleaya</taxon>
    </lineage>
</organism>
<dbReference type="STRING" id="56857.A0A200QU10"/>
<reference evidence="4 5" key="1">
    <citation type="journal article" date="2017" name="Mol. Plant">
        <title>The Genome of Medicinal Plant Macleaya cordata Provides New Insights into Benzylisoquinoline Alkaloids Metabolism.</title>
        <authorList>
            <person name="Liu X."/>
            <person name="Liu Y."/>
            <person name="Huang P."/>
            <person name="Ma Y."/>
            <person name="Qing Z."/>
            <person name="Tang Q."/>
            <person name="Cao H."/>
            <person name="Cheng P."/>
            <person name="Zheng Y."/>
            <person name="Yuan Z."/>
            <person name="Zhou Y."/>
            <person name="Liu J."/>
            <person name="Tang Z."/>
            <person name="Zhuo Y."/>
            <person name="Zhang Y."/>
            <person name="Yu L."/>
            <person name="Huang J."/>
            <person name="Yang P."/>
            <person name="Peng Q."/>
            <person name="Zhang J."/>
            <person name="Jiang W."/>
            <person name="Zhang Z."/>
            <person name="Lin K."/>
            <person name="Ro D.K."/>
            <person name="Chen X."/>
            <person name="Xiong X."/>
            <person name="Shang Y."/>
            <person name="Huang S."/>
            <person name="Zeng J."/>
        </authorList>
    </citation>
    <scope>NUCLEOTIDE SEQUENCE [LARGE SCALE GENOMIC DNA]</scope>
    <source>
        <strain evidence="5">cv. BLH2017</strain>
        <tissue evidence="4">Root</tissue>
    </source>
</reference>
<dbReference type="PANTHER" id="PTHR46354:SF13">
    <property type="entry name" value="PROTEIN DOG1-LIKE 4"/>
    <property type="match status" value="1"/>
</dbReference>
<evidence type="ECO:0000313" key="4">
    <source>
        <dbReference type="EMBL" id="OVA13935.1"/>
    </source>
</evidence>
<evidence type="ECO:0000313" key="5">
    <source>
        <dbReference type="Proteomes" id="UP000195402"/>
    </source>
</evidence>
<dbReference type="Pfam" id="PF14144">
    <property type="entry name" value="DOG1"/>
    <property type="match status" value="1"/>
</dbReference>
<dbReference type="GO" id="GO:0043565">
    <property type="term" value="F:sequence-specific DNA binding"/>
    <property type="evidence" value="ECO:0007669"/>
    <property type="project" value="InterPro"/>
</dbReference>
<dbReference type="AlphaFoldDB" id="A0A200QU10"/>
<dbReference type="OMA" id="MSHINVF"/>
<dbReference type="PANTHER" id="PTHR46354">
    <property type="entry name" value="DOG1 DOMAIN-CONTAINING PROTEIN"/>
    <property type="match status" value="1"/>
</dbReference>
<name>A0A200QU10_MACCD</name>
<keyword evidence="2" id="KW-0812">Transmembrane</keyword>
<dbReference type="InParanoid" id="A0A200QU10"/>
<keyword evidence="2" id="KW-0472">Membrane</keyword>
<evidence type="ECO:0000256" key="2">
    <source>
        <dbReference type="SAM" id="Phobius"/>
    </source>
</evidence>